<keyword evidence="2" id="KW-1185">Reference proteome</keyword>
<gene>
    <name evidence="1" type="ORF">PEVE_00036377</name>
</gene>
<accession>A0ABN8LNI1</accession>
<protein>
    <submittedName>
        <fullName evidence="1">Uncharacterized protein</fullName>
    </submittedName>
</protein>
<sequence>LVASTNSEQDNSDLVGKLDLEGHFTNGSSPLNADLLSELSTNRGFKLAALNITSIPGHIEGLRIYMNSKCIDILAVNETLNILGDLNCNVAACPLESHTKNLLEICNLYQYHQLINEHTRITEKSATTIDLFLTNNKEIFTHSGVCHIGISDHSLIYRVRKFFIPKGKPKIVESRQFRNFDANSFQLTLT</sequence>
<organism evidence="1 2">
    <name type="scientific">Porites evermanni</name>
    <dbReference type="NCBI Taxonomy" id="104178"/>
    <lineage>
        <taxon>Eukaryota</taxon>
        <taxon>Metazoa</taxon>
        <taxon>Cnidaria</taxon>
        <taxon>Anthozoa</taxon>
        <taxon>Hexacorallia</taxon>
        <taxon>Scleractinia</taxon>
        <taxon>Fungiina</taxon>
        <taxon>Poritidae</taxon>
        <taxon>Porites</taxon>
    </lineage>
</organism>
<reference evidence="1 2" key="1">
    <citation type="submission" date="2022-05" db="EMBL/GenBank/DDBJ databases">
        <authorList>
            <consortium name="Genoscope - CEA"/>
            <person name="William W."/>
        </authorList>
    </citation>
    <scope>NUCLEOTIDE SEQUENCE [LARGE SCALE GENOMIC DNA]</scope>
</reference>
<name>A0ABN8LNI1_9CNID</name>
<dbReference type="Proteomes" id="UP001159427">
    <property type="component" value="Unassembled WGS sequence"/>
</dbReference>
<feature type="non-terminal residue" evidence="1">
    <location>
        <position position="1"/>
    </location>
</feature>
<comment type="caution">
    <text evidence="1">The sequence shown here is derived from an EMBL/GenBank/DDBJ whole genome shotgun (WGS) entry which is preliminary data.</text>
</comment>
<proteinExistence type="predicted"/>
<evidence type="ECO:0000313" key="1">
    <source>
        <dbReference type="EMBL" id="CAH3017235.1"/>
    </source>
</evidence>
<evidence type="ECO:0000313" key="2">
    <source>
        <dbReference type="Proteomes" id="UP001159427"/>
    </source>
</evidence>
<dbReference type="EMBL" id="CALNXI010000058">
    <property type="protein sequence ID" value="CAH3017235.1"/>
    <property type="molecule type" value="Genomic_DNA"/>
</dbReference>